<feature type="disulfide bond" evidence="8">
    <location>
        <begin position="62"/>
        <end position="79"/>
    </location>
</feature>
<dbReference type="InterPro" id="IPR018933">
    <property type="entry name" value="Netrin_module_non-TIMP"/>
</dbReference>
<dbReference type="InterPro" id="IPR001134">
    <property type="entry name" value="Netrin_domain"/>
</dbReference>
<dbReference type="SUPFAM" id="SSF57196">
    <property type="entry name" value="EGF/Laminin"/>
    <property type="match status" value="1"/>
</dbReference>
<accession>A0AAN8FEF0</accession>
<sequence length="280" mass="31469">MHAKRCRFDQELYRLSENRSGGVCVNCRHNTIGRNCHLCKAGYYRDATKPITNKRACKHCGCHPVGSLSKSCNQMSGQCICKLGVTGLTCNRCARGYQQSRSTITPCIRLPVKGGGGSKGSLERGECQKCGIVPKKLNQKKYCKRDYVFQILVTGKEMVDTWARYRVIVENVFKRGMHGHRGETSLWVSPHSVLCKCPKIRIGRRYIILGKDNVNSKWQGFVVDGKTLLLDWDEHMMNKGPNFLSAFCPELSDCSPTITDIMCFGMCQQRRAGKASVTRS</sequence>
<dbReference type="AlphaFoldDB" id="A0AAN8FEF0"/>
<dbReference type="FunFam" id="2.10.25.10:FF:000048">
    <property type="entry name" value="Netrin 3"/>
    <property type="match status" value="1"/>
</dbReference>
<feature type="disulfide bond" evidence="8">
    <location>
        <begin position="93"/>
        <end position="107"/>
    </location>
</feature>
<dbReference type="InterPro" id="IPR008993">
    <property type="entry name" value="TIMP-like_OB-fold"/>
</dbReference>
<dbReference type="GO" id="GO:0009888">
    <property type="term" value="P:tissue development"/>
    <property type="evidence" value="ECO:0007669"/>
    <property type="project" value="TreeGrafter"/>
</dbReference>
<evidence type="ECO:0000313" key="12">
    <source>
        <dbReference type="Proteomes" id="UP001331761"/>
    </source>
</evidence>
<keyword evidence="12" id="KW-1185">Reference proteome</keyword>
<dbReference type="GO" id="GO:0005576">
    <property type="term" value="C:extracellular region"/>
    <property type="evidence" value="ECO:0007669"/>
    <property type="project" value="UniProtKB-SubCell"/>
</dbReference>
<dbReference type="FunFam" id="2.10.25.10:FF:000188">
    <property type="entry name" value="Laminin subunit gamma 2"/>
    <property type="match status" value="1"/>
</dbReference>
<keyword evidence="7 8" id="KW-0424">Laminin EGF-like domain</keyword>
<evidence type="ECO:0000256" key="6">
    <source>
        <dbReference type="ARBA" id="ARBA00023180"/>
    </source>
</evidence>
<dbReference type="SMART" id="SM00180">
    <property type="entry name" value="EGF_Lam"/>
    <property type="match status" value="2"/>
</dbReference>
<dbReference type="PANTHER" id="PTHR10574">
    <property type="entry name" value="NETRIN/LAMININ-RELATED"/>
    <property type="match status" value="1"/>
</dbReference>
<dbReference type="Pfam" id="PF01759">
    <property type="entry name" value="NTR"/>
    <property type="match status" value="1"/>
</dbReference>
<keyword evidence="4" id="KW-0677">Repeat</keyword>
<dbReference type="PROSITE" id="PS50027">
    <property type="entry name" value="EGF_LAM_2"/>
    <property type="match status" value="1"/>
</dbReference>
<keyword evidence="5 8" id="KW-1015">Disulfide bond</keyword>
<keyword evidence="6" id="KW-0325">Glycoprotein</keyword>
<dbReference type="InterPro" id="IPR050440">
    <property type="entry name" value="Laminin/Netrin_ECM"/>
</dbReference>
<dbReference type="GO" id="GO:0009887">
    <property type="term" value="P:animal organ morphogenesis"/>
    <property type="evidence" value="ECO:0007669"/>
    <property type="project" value="TreeGrafter"/>
</dbReference>
<dbReference type="InterPro" id="IPR056863">
    <property type="entry name" value="LMN_ATRN_NET-like_EGF"/>
</dbReference>
<dbReference type="GO" id="GO:0016358">
    <property type="term" value="P:dendrite development"/>
    <property type="evidence" value="ECO:0007669"/>
    <property type="project" value="TreeGrafter"/>
</dbReference>
<keyword evidence="3" id="KW-0732">Signal</keyword>
<dbReference type="InterPro" id="IPR002049">
    <property type="entry name" value="LE_dom"/>
</dbReference>
<evidence type="ECO:0000256" key="1">
    <source>
        <dbReference type="ARBA" id="ARBA00004613"/>
    </source>
</evidence>
<evidence type="ECO:0000256" key="4">
    <source>
        <dbReference type="ARBA" id="ARBA00022737"/>
    </source>
</evidence>
<evidence type="ECO:0000259" key="10">
    <source>
        <dbReference type="PROSITE" id="PS50189"/>
    </source>
</evidence>
<dbReference type="PROSITE" id="PS50189">
    <property type="entry name" value="NTR"/>
    <property type="match status" value="1"/>
</dbReference>
<dbReference type="PANTHER" id="PTHR10574:SF365">
    <property type="entry name" value="NETRIN-A-RELATED"/>
    <property type="match status" value="1"/>
</dbReference>
<dbReference type="SUPFAM" id="SSF50242">
    <property type="entry name" value="TIMP-like"/>
    <property type="match status" value="1"/>
</dbReference>
<dbReference type="Pfam" id="PF00053">
    <property type="entry name" value="EGF_laminin"/>
    <property type="match status" value="1"/>
</dbReference>
<dbReference type="SMART" id="SM00643">
    <property type="entry name" value="C345C"/>
    <property type="match status" value="1"/>
</dbReference>
<dbReference type="CDD" id="cd00055">
    <property type="entry name" value="EGF_Lam"/>
    <property type="match status" value="2"/>
</dbReference>
<protein>
    <submittedName>
        <fullName evidence="11">Netrin-1</fullName>
    </submittedName>
</protein>
<proteinExistence type="predicted"/>
<evidence type="ECO:0000256" key="5">
    <source>
        <dbReference type="ARBA" id="ARBA00023157"/>
    </source>
</evidence>
<dbReference type="GO" id="GO:0008045">
    <property type="term" value="P:motor neuron axon guidance"/>
    <property type="evidence" value="ECO:0007669"/>
    <property type="project" value="TreeGrafter"/>
</dbReference>
<gene>
    <name evidence="11" type="ORF">GCK32_012254</name>
</gene>
<comment type="subcellular location">
    <subcellularLocation>
        <location evidence="1">Secreted</location>
    </subcellularLocation>
</comment>
<evidence type="ECO:0000256" key="2">
    <source>
        <dbReference type="ARBA" id="ARBA00022525"/>
    </source>
</evidence>
<dbReference type="GO" id="GO:0005604">
    <property type="term" value="C:basement membrane"/>
    <property type="evidence" value="ECO:0007669"/>
    <property type="project" value="TreeGrafter"/>
</dbReference>
<evidence type="ECO:0000256" key="8">
    <source>
        <dbReference type="PROSITE-ProRule" id="PRU00460"/>
    </source>
</evidence>
<organism evidence="11 12">
    <name type="scientific">Trichostrongylus colubriformis</name>
    <name type="common">Black scour worm</name>
    <dbReference type="NCBI Taxonomy" id="6319"/>
    <lineage>
        <taxon>Eukaryota</taxon>
        <taxon>Metazoa</taxon>
        <taxon>Ecdysozoa</taxon>
        <taxon>Nematoda</taxon>
        <taxon>Chromadorea</taxon>
        <taxon>Rhabditida</taxon>
        <taxon>Rhabditina</taxon>
        <taxon>Rhabditomorpha</taxon>
        <taxon>Strongyloidea</taxon>
        <taxon>Trichostrongylidae</taxon>
        <taxon>Trichostrongylus</taxon>
    </lineage>
</organism>
<feature type="domain" description="Laminin EGF-like" evidence="9">
    <location>
        <begin position="60"/>
        <end position="109"/>
    </location>
</feature>
<reference evidence="11 12" key="1">
    <citation type="submission" date="2019-10" db="EMBL/GenBank/DDBJ databases">
        <title>Assembly and Annotation for the nematode Trichostrongylus colubriformis.</title>
        <authorList>
            <person name="Martin J."/>
        </authorList>
    </citation>
    <scope>NUCLEOTIDE SEQUENCE [LARGE SCALE GENOMIC DNA]</scope>
    <source>
        <strain evidence="11">G859</strain>
        <tissue evidence="11">Whole worm</tissue>
    </source>
</reference>
<feature type="disulfide bond" evidence="8">
    <location>
        <begin position="81"/>
        <end position="90"/>
    </location>
</feature>
<evidence type="ECO:0000313" key="11">
    <source>
        <dbReference type="EMBL" id="KAK5977865.1"/>
    </source>
</evidence>
<evidence type="ECO:0000259" key="9">
    <source>
        <dbReference type="PROSITE" id="PS50027"/>
    </source>
</evidence>
<keyword evidence="2" id="KW-0964">Secreted</keyword>
<feature type="disulfide bond" evidence="8">
    <location>
        <begin position="60"/>
        <end position="72"/>
    </location>
</feature>
<feature type="domain" description="NTR" evidence="10">
    <location>
        <begin position="127"/>
        <end position="263"/>
    </location>
</feature>
<dbReference type="Pfam" id="PF24973">
    <property type="entry name" value="EGF_LMN_ATRN"/>
    <property type="match status" value="1"/>
</dbReference>
<evidence type="ECO:0000256" key="3">
    <source>
        <dbReference type="ARBA" id="ARBA00022729"/>
    </source>
</evidence>
<evidence type="ECO:0000256" key="7">
    <source>
        <dbReference type="ARBA" id="ARBA00023292"/>
    </source>
</evidence>
<dbReference type="EMBL" id="WIXE01010109">
    <property type="protein sequence ID" value="KAK5977865.1"/>
    <property type="molecule type" value="Genomic_DNA"/>
</dbReference>
<dbReference type="Proteomes" id="UP001331761">
    <property type="component" value="Unassembled WGS sequence"/>
</dbReference>
<name>A0AAN8FEF0_TRICO</name>
<dbReference type="Gene3D" id="2.10.25.10">
    <property type="entry name" value="Laminin"/>
    <property type="match status" value="2"/>
</dbReference>
<dbReference type="Gene3D" id="2.40.50.120">
    <property type="match status" value="1"/>
</dbReference>
<comment type="caution">
    <text evidence="11">The sequence shown here is derived from an EMBL/GenBank/DDBJ whole genome shotgun (WGS) entry which is preliminary data.</text>
</comment>
<dbReference type="PROSITE" id="PS01248">
    <property type="entry name" value="EGF_LAM_1"/>
    <property type="match status" value="1"/>
</dbReference>